<evidence type="ECO:0000256" key="4">
    <source>
        <dbReference type="ARBA" id="ARBA00022741"/>
    </source>
</evidence>
<dbReference type="Pfam" id="PF00133">
    <property type="entry name" value="tRNA-synt_1"/>
    <property type="match status" value="1"/>
</dbReference>
<dbReference type="GO" id="GO:0002161">
    <property type="term" value="F:aminoacyl-tRNA deacylase activity"/>
    <property type="evidence" value="ECO:0007669"/>
    <property type="project" value="InterPro"/>
</dbReference>
<comment type="subcellular location">
    <subcellularLocation>
        <location evidence="9">Cytoplasm</location>
    </subcellularLocation>
</comment>
<evidence type="ECO:0000256" key="1">
    <source>
        <dbReference type="ARBA" id="ARBA00005594"/>
    </source>
</evidence>
<reference evidence="16" key="1">
    <citation type="submission" date="2017-09" db="EMBL/GenBank/DDBJ databases">
        <title>Depth-based differentiation of microbial function through sediment-hosted aquifers and enrichment of novel symbionts in the deep terrestrial subsurface.</title>
        <authorList>
            <person name="Probst A.J."/>
            <person name="Ladd B."/>
            <person name="Jarett J.K."/>
            <person name="Geller-Mcgrath D.E."/>
            <person name="Sieber C.M.K."/>
            <person name="Emerson J.B."/>
            <person name="Anantharaman K."/>
            <person name="Thomas B.C."/>
            <person name="Malmstrom R."/>
            <person name="Stieglmeier M."/>
            <person name="Klingl A."/>
            <person name="Woyke T."/>
            <person name="Ryan C.M."/>
            <person name="Banfield J.F."/>
        </authorList>
    </citation>
    <scope>NUCLEOTIDE SEQUENCE [LARGE SCALE GENOMIC DNA]</scope>
</reference>
<comment type="catalytic activity">
    <reaction evidence="8 9">
        <text>tRNA(Leu) + L-leucine + ATP = L-leucyl-tRNA(Leu) + AMP + diphosphate</text>
        <dbReference type="Rhea" id="RHEA:11688"/>
        <dbReference type="Rhea" id="RHEA-COMP:9613"/>
        <dbReference type="Rhea" id="RHEA-COMP:9622"/>
        <dbReference type="ChEBI" id="CHEBI:30616"/>
        <dbReference type="ChEBI" id="CHEBI:33019"/>
        <dbReference type="ChEBI" id="CHEBI:57427"/>
        <dbReference type="ChEBI" id="CHEBI:78442"/>
        <dbReference type="ChEBI" id="CHEBI:78494"/>
        <dbReference type="ChEBI" id="CHEBI:456215"/>
        <dbReference type="EC" id="6.1.1.4"/>
    </reaction>
</comment>
<dbReference type="PRINTS" id="PR00985">
    <property type="entry name" value="TRNASYNTHLEU"/>
</dbReference>
<dbReference type="InterPro" id="IPR014729">
    <property type="entry name" value="Rossmann-like_a/b/a_fold"/>
</dbReference>
<keyword evidence="7 9" id="KW-0030">Aminoacyl-tRNA synthetase</keyword>
<dbReference type="GO" id="GO:0005524">
    <property type="term" value="F:ATP binding"/>
    <property type="evidence" value="ECO:0007669"/>
    <property type="project" value="UniProtKB-UniRule"/>
</dbReference>
<evidence type="ECO:0000259" key="11">
    <source>
        <dbReference type="Pfam" id="PF00133"/>
    </source>
</evidence>
<evidence type="ECO:0000259" key="14">
    <source>
        <dbReference type="Pfam" id="PF13603"/>
    </source>
</evidence>
<gene>
    <name evidence="9" type="primary">leuS</name>
    <name evidence="15" type="ORF">COV05_02680</name>
</gene>
<dbReference type="Proteomes" id="UP000231436">
    <property type="component" value="Unassembled WGS sequence"/>
</dbReference>
<proteinExistence type="inferred from homology"/>
<dbReference type="Pfam" id="PF08264">
    <property type="entry name" value="Anticodon_1"/>
    <property type="match status" value="1"/>
</dbReference>
<dbReference type="PANTHER" id="PTHR43740:SF2">
    <property type="entry name" value="LEUCINE--TRNA LIGASE, MITOCHONDRIAL"/>
    <property type="match status" value="1"/>
</dbReference>
<keyword evidence="5 9" id="KW-0067">ATP-binding</keyword>
<evidence type="ECO:0000259" key="13">
    <source>
        <dbReference type="Pfam" id="PF09334"/>
    </source>
</evidence>
<dbReference type="FunFam" id="3.10.20.590:FF:000001">
    <property type="entry name" value="Leucine--tRNA ligase"/>
    <property type="match status" value="1"/>
</dbReference>
<feature type="short sequence motif" description="'KMSKS' region" evidence="9">
    <location>
        <begin position="563"/>
        <end position="567"/>
    </location>
</feature>
<accession>A0A2M8LH81</accession>
<evidence type="ECO:0000256" key="6">
    <source>
        <dbReference type="ARBA" id="ARBA00022917"/>
    </source>
</evidence>
<dbReference type="PROSITE" id="PS00178">
    <property type="entry name" value="AA_TRNA_LIGASE_I"/>
    <property type="match status" value="1"/>
</dbReference>
<organism evidence="15 16">
    <name type="scientific">Candidatus Uhrbacteria bacterium CG10_big_fil_rev_8_21_14_0_10_48_16</name>
    <dbReference type="NCBI Taxonomy" id="1975038"/>
    <lineage>
        <taxon>Bacteria</taxon>
        <taxon>Candidatus Uhriibacteriota</taxon>
    </lineage>
</organism>
<dbReference type="GO" id="GO:0004823">
    <property type="term" value="F:leucine-tRNA ligase activity"/>
    <property type="evidence" value="ECO:0007669"/>
    <property type="project" value="UniProtKB-UniRule"/>
</dbReference>
<dbReference type="HAMAP" id="MF_00049_B">
    <property type="entry name" value="Leu_tRNA_synth_B"/>
    <property type="match status" value="1"/>
</dbReference>
<evidence type="ECO:0000256" key="5">
    <source>
        <dbReference type="ARBA" id="ARBA00022840"/>
    </source>
</evidence>
<dbReference type="InterPro" id="IPR002300">
    <property type="entry name" value="aa-tRNA-synth_Ia"/>
</dbReference>
<evidence type="ECO:0000256" key="2">
    <source>
        <dbReference type="ARBA" id="ARBA00022490"/>
    </source>
</evidence>
<keyword evidence="6 9" id="KW-0648">Protein biosynthesis</keyword>
<dbReference type="InterPro" id="IPR013155">
    <property type="entry name" value="M/V/L/I-tRNA-synth_anticd-bd"/>
</dbReference>
<feature type="domain" description="Aminoacyl-tRNA synthetase class Ia" evidence="11">
    <location>
        <begin position="385"/>
        <end position="591"/>
    </location>
</feature>
<dbReference type="PANTHER" id="PTHR43740">
    <property type="entry name" value="LEUCYL-TRNA SYNTHETASE"/>
    <property type="match status" value="1"/>
</dbReference>
<dbReference type="Gene3D" id="3.40.50.620">
    <property type="entry name" value="HUPs"/>
    <property type="match status" value="2"/>
</dbReference>
<keyword evidence="3 9" id="KW-0436">Ligase</keyword>
<name>A0A2M8LH81_9BACT</name>
<feature type="domain" description="Methionyl/Valyl/Leucyl/Isoleucyl-tRNA synthetase anticodon-binding" evidence="12">
    <location>
        <begin position="639"/>
        <end position="746"/>
    </location>
</feature>
<keyword evidence="2 9" id="KW-0963">Cytoplasm</keyword>
<dbReference type="InterPro" id="IPR002302">
    <property type="entry name" value="Leu-tRNA-ligase"/>
</dbReference>
<evidence type="ECO:0000256" key="10">
    <source>
        <dbReference type="RuleBase" id="RU363035"/>
    </source>
</evidence>
<comment type="caution">
    <text evidence="9">Lacks conserved residue(s) required for the propagation of feature annotation.</text>
</comment>
<dbReference type="FunFam" id="1.10.730.10:FF:000002">
    <property type="entry name" value="Leucine--tRNA ligase"/>
    <property type="match status" value="1"/>
</dbReference>
<protein>
    <recommendedName>
        <fullName evidence="9">Leucine--tRNA ligase</fullName>
        <ecNumber evidence="9">6.1.1.4</ecNumber>
    </recommendedName>
    <alternativeName>
        <fullName evidence="9">Leucyl-tRNA synthetase</fullName>
        <shortName evidence="9">LeuRS</shortName>
    </alternativeName>
</protein>
<dbReference type="CDD" id="cd00812">
    <property type="entry name" value="LeuRS_core"/>
    <property type="match status" value="1"/>
</dbReference>
<evidence type="ECO:0000256" key="9">
    <source>
        <dbReference type="HAMAP-Rule" id="MF_00049"/>
    </source>
</evidence>
<dbReference type="GO" id="GO:0006429">
    <property type="term" value="P:leucyl-tRNA aminoacylation"/>
    <property type="evidence" value="ECO:0007669"/>
    <property type="project" value="UniProtKB-UniRule"/>
</dbReference>
<evidence type="ECO:0000256" key="8">
    <source>
        <dbReference type="ARBA" id="ARBA00047469"/>
    </source>
</evidence>
<keyword evidence="4 9" id="KW-0547">Nucleotide-binding</keyword>
<feature type="domain" description="Leucyl-tRNA synthetase editing" evidence="14">
    <location>
        <begin position="219"/>
        <end position="362"/>
    </location>
</feature>
<dbReference type="EC" id="6.1.1.4" evidence="9"/>
<dbReference type="Pfam" id="PF09334">
    <property type="entry name" value="tRNA-synt_1g"/>
    <property type="match status" value="1"/>
</dbReference>
<dbReference type="AlphaFoldDB" id="A0A2M8LH81"/>
<feature type="domain" description="Methionyl/Leucyl tRNA synthetase" evidence="13">
    <location>
        <begin position="39"/>
        <end position="187"/>
    </location>
</feature>
<comment type="similarity">
    <text evidence="1 9 10">Belongs to the class-I aminoacyl-tRNA synthetase family.</text>
</comment>
<dbReference type="InterPro" id="IPR001412">
    <property type="entry name" value="aa-tRNA-synth_I_CS"/>
</dbReference>
<evidence type="ECO:0000259" key="12">
    <source>
        <dbReference type="Pfam" id="PF08264"/>
    </source>
</evidence>
<dbReference type="SUPFAM" id="SSF47323">
    <property type="entry name" value="Anticodon-binding domain of a subclass of class I aminoacyl-tRNA synthetases"/>
    <property type="match status" value="1"/>
</dbReference>
<dbReference type="InterPro" id="IPR009080">
    <property type="entry name" value="tRNAsynth_Ia_anticodon-bd"/>
</dbReference>
<dbReference type="Gene3D" id="1.10.730.10">
    <property type="entry name" value="Isoleucyl-tRNA Synthetase, Domain 1"/>
    <property type="match status" value="1"/>
</dbReference>
<dbReference type="FunFam" id="3.40.50.620:FF:000056">
    <property type="entry name" value="Leucine--tRNA ligase"/>
    <property type="match status" value="1"/>
</dbReference>
<evidence type="ECO:0000313" key="15">
    <source>
        <dbReference type="EMBL" id="PJE76798.1"/>
    </source>
</evidence>
<dbReference type="CDD" id="cd07958">
    <property type="entry name" value="Anticodon_Ia_Leu_BEm"/>
    <property type="match status" value="1"/>
</dbReference>
<evidence type="ECO:0000313" key="16">
    <source>
        <dbReference type="Proteomes" id="UP000231436"/>
    </source>
</evidence>
<feature type="binding site" evidence="9">
    <location>
        <position position="566"/>
    </location>
    <ligand>
        <name>ATP</name>
        <dbReference type="ChEBI" id="CHEBI:30616"/>
    </ligand>
</feature>
<dbReference type="InterPro" id="IPR025709">
    <property type="entry name" value="Leu_tRNA-synth_edit"/>
</dbReference>
<evidence type="ECO:0000256" key="7">
    <source>
        <dbReference type="ARBA" id="ARBA00023146"/>
    </source>
</evidence>
<comment type="caution">
    <text evidence="15">The sequence shown here is derived from an EMBL/GenBank/DDBJ whole genome shotgun (WGS) entry which is preliminary data.</text>
</comment>
<dbReference type="GO" id="GO:0005829">
    <property type="term" value="C:cytosol"/>
    <property type="evidence" value="ECO:0007669"/>
    <property type="project" value="TreeGrafter"/>
</dbReference>
<sequence length="782" mass="89326">MAYNHQEVEHKWQDRWEKSGIFHAKDEGDKPKFYCLIEFPYPSGDGLHVGHPRSYSALDVVARKKRHQGHNVLYPIGWDAFGLPTENYAIKTGRKPADITRENTDTFRRQLKSLGLSFDWSREVNTTDPAYYKWTQWMFLEFFKAGLAYKTTLAINWCTSCKIGLANEEVVNGVCERCGGRVEKRDKEQWMIAITKYAERLLEDLDTVDYLEKIKTQQRNWIGKSEGAEIDFVLADSQDPVTPVVKVFTTRPDTIFGATYLVLAPEHELVEQVTTDDRMKEVLAYVHTSSLKTDMERGNDTKEKTGVFTGAYAFNPATNERIPIWVADYVLMGYGTGAIMAVPQHDERDRAFAEVYKLPIVDEPLVSNEEAIEKTGGRKTVNYKLRDWVFSRQRYWGEPIPLVYCEACAKLPVKEGETAQTHGWIPVPVEQLPITLPDVEHYEPTDTGESPLATIEDWVYTTCPECGGPARRETDTMPNWAGSSWYFLRYIDPHNDSTFANKEKLAYWMPVDLYNGGMEHTTLHLLYSRFWNKFLFDRGHVPVSEPYTRRHSHGLVLAEDGSKMSKSKGNVVNPDEIVRDYGADALRLYILFMGPFEEPVPWSLNGLIGVRRFLDKVDRYVRGWKEEGAHDLGKVIEPYLKKVSDDIDAFKFNTAVASFMSLFNDLGDRSVTREQLKKIIIVLGPFAPHLMNECWEYLGEAGLVEEQSWPEFDESLLVKDEVEMGVQVNGKVRGSIRLAPQADEAVAKALALAEENVQKHLEGKEVVKVVYVPGRILNIVVR</sequence>
<dbReference type="Gene3D" id="3.10.20.590">
    <property type="match status" value="1"/>
</dbReference>
<evidence type="ECO:0000256" key="3">
    <source>
        <dbReference type="ARBA" id="ARBA00022598"/>
    </source>
</evidence>
<dbReference type="EMBL" id="PFEU01000011">
    <property type="protein sequence ID" value="PJE76798.1"/>
    <property type="molecule type" value="Genomic_DNA"/>
</dbReference>
<dbReference type="SUPFAM" id="SSF50677">
    <property type="entry name" value="ValRS/IleRS/LeuRS editing domain"/>
    <property type="match status" value="1"/>
</dbReference>
<dbReference type="InterPro" id="IPR009008">
    <property type="entry name" value="Val/Leu/Ile-tRNA-synth_edit"/>
</dbReference>
<dbReference type="FunFam" id="3.40.50.620:FF:000003">
    <property type="entry name" value="Leucine--tRNA ligase"/>
    <property type="match status" value="1"/>
</dbReference>
<dbReference type="InterPro" id="IPR015413">
    <property type="entry name" value="Methionyl/Leucyl_tRNA_Synth"/>
</dbReference>
<dbReference type="SUPFAM" id="SSF52374">
    <property type="entry name" value="Nucleotidylyl transferase"/>
    <property type="match status" value="1"/>
</dbReference>
<dbReference type="Pfam" id="PF13603">
    <property type="entry name" value="tRNA-synt_1_2"/>
    <property type="match status" value="1"/>
</dbReference>